<dbReference type="InterPro" id="IPR029065">
    <property type="entry name" value="Enolase_C-like"/>
</dbReference>
<dbReference type="SUPFAM" id="SSF51604">
    <property type="entry name" value="Enolase C-terminal domain-like"/>
    <property type="match status" value="1"/>
</dbReference>
<dbReference type="AlphaFoldDB" id="A0A381Q7W6"/>
<dbReference type="CDD" id="cd03320">
    <property type="entry name" value="OSBS"/>
    <property type="match status" value="1"/>
</dbReference>
<dbReference type="PANTHER" id="PTHR42916">
    <property type="entry name" value="2-SUCCINYL-5-ENOLPYRUVYL-6-HYDROXY-3-CYCLOHEXENE-1-CARBOXYLATE SYNTHASE"/>
    <property type="match status" value="1"/>
</dbReference>
<dbReference type="Gene3D" id="3.30.390.10">
    <property type="entry name" value="Enolase-like, N-terminal domain"/>
    <property type="match status" value="1"/>
</dbReference>
<dbReference type="Pfam" id="PF21508">
    <property type="entry name" value="MenC_N"/>
    <property type="match status" value="1"/>
</dbReference>
<keyword evidence="1" id="KW-0479">Metal-binding</keyword>
<gene>
    <name evidence="5" type="ORF">METZ01_LOCUS26587</name>
</gene>
<sequence>MESCRWELFRYALPLKEPLRMLGQVLNERRGLILRLIEISRESSTADNFGEGEIAPLPGLHPEYLSQAESQIREYLSANLKPTPRSEALFGSVRFGLDMALRTLLQSQQQSAGRNYMSAENGINKKQIPVNGLTSASGKKLELECQQLQDAGFKTIKIKVGRQTVQEDIERVKSARKILADDISLRLDANRAWEWEEALEFAHAIKDCRIEYCEEPLSEFQKLEELHQQTEIPLALDETLWHNPNSQTLPKKGIRTLILKPGIIGAWENIKFWTAYAEQNELDVVLSSSFESGLSLHWLAYTSAKLLSKQPAAGLDTGKCFAHDLIDPPFTLTNGNYVFPETWPTANHNYLHKIAEGNTRIATENDV</sequence>
<dbReference type="NCBIfam" id="TIGR01927">
    <property type="entry name" value="menC_gam_Gplu"/>
    <property type="match status" value="1"/>
</dbReference>
<dbReference type="Gene3D" id="3.20.20.120">
    <property type="entry name" value="Enolase-like C-terminal domain"/>
    <property type="match status" value="1"/>
</dbReference>
<evidence type="ECO:0000313" key="5">
    <source>
        <dbReference type="EMBL" id="SUZ73733.1"/>
    </source>
</evidence>
<dbReference type="GO" id="GO:0016836">
    <property type="term" value="F:hydro-lyase activity"/>
    <property type="evidence" value="ECO:0007669"/>
    <property type="project" value="InterPro"/>
</dbReference>
<evidence type="ECO:0000256" key="1">
    <source>
        <dbReference type="ARBA" id="ARBA00022723"/>
    </source>
</evidence>
<feature type="domain" description="Mandelate racemase/muconate lactonizing enzyme C-terminal" evidence="4">
    <location>
        <begin position="138"/>
        <end position="233"/>
    </location>
</feature>
<dbReference type="HAMAP" id="MF_00470">
    <property type="entry name" value="MenC_1"/>
    <property type="match status" value="1"/>
</dbReference>
<protein>
    <recommendedName>
        <fullName evidence="4">Mandelate racemase/muconate lactonizing enzyme C-terminal domain-containing protein</fullName>
    </recommendedName>
</protein>
<dbReference type="InterPro" id="IPR036849">
    <property type="entry name" value="Enolase-like_C_sf"/>
</dbReference>
<dbReference type="InterPro" id="IPR013342">
    <property type="entry name" value="Mandelate_racemase_C"/>
</dbReference>
<reference evidence="5" key="1">
    <citation type="submission" date="2018-05" db="EMBL/GenBank/DDBJ databases">
        <authorList>
            <person name="Lanie J.A."/>
            <person name="Ng W.-L."/>
            <person name="Kazmierczak K.M."/>
            <person name="Andrzejewski T.M."/>
            <person name="Davidsen T.M."/>
            <person name="Wayne K.J."/>
            <person name="Tettelin H."/>
            <person name="Glass J.I."/>
            <person name="Rusch D."/>
            <person name="Podicherti R."/>
            <person name="Tsui H.-C.T."/>
            <person name="Winkler M.E."/>
        </authorList>
    </citation>
    <scope>NUCLEOTIDE SEQUENCE</scope>
</reference>
<name>A0A381Q7W6_9ZZZZ</name>
<keyword evidence="3" id="KW-0456">Lyase</keyword>
<dbReference type="GO" id="GO:0000287">
    <property type="term" value="F:magnesium ion binding"/>
    <property type="evidence" value="ECO:0007669"/>
    <property type="project" value="InterPro"/>
</dbReference>
<evidence type="ECO:0000256" key="3">
    <source>
        <dbReference type="ARBA" id="ARBA00023239"/>
    </source>
</evidence>
<dbReference type="SFLD" id="SFLDF00009">
    <property type="entry name" value="o-succinylbenzoate_synthase"/>
    <property type="match status" value="1"/>
</dbReference>
<dbReference type="SFLD" id="SFLDS00001">
    <property type="entry name" value="Enolase"/>
    <property type="match status" value="1"/>
</dbReference>
<organism evidence="5">
    <name type="scientific">marine metagenome</name>
    <dbReference type="NCBI Taxonomy" id="408172"/>
    <lineage>
        <taxon>unclassified sequences</taxon>
        <taxon>metagenomes</taxon>
        <taxon>ecological metagenomes</taxon>
    </lineage>
</organism>
<keyword evidence="2" id="KW-0460">Magnesium</keyword>
<accession>A0A381Q7W6</accession>
<dbReference type="SFLD" id="SFLDG00180">
    <property type="entry name" value="muconate_cycloisomerase"/>
    <property type="match status" value="1"/>
</dbReference>
<dbReference type="GO" id="GO:0009234">
    <property type="term" value="P:menaquinone biosynthetic process"/>
    <property type="evidence" value="ECO:0007669"/>
    <property type="project" value="InterPro"/>
</dbReference>
<dbReference type="PANTHER" id="PTHR42916:SF1">
    <property type="entry name" value="PROTEIN PHYLLO, CHLOROPLASTIC"/>
    <property type="match status" value="1"/>
</dbReference>
<evidence type="ECO:0000256" key="2">
    <source>
        <dbReference type="ARBA" id="ARBA00022842"/>
    </source>
</evidence>
<dbReference type="InterPro" id="IPR029017">
    <property type="entry name" value="Enolase-like_N"/>
</dbReference>
<evidence type="ECO:0000259" key="4">
    <source>
        <dbReference type="SMART" id="SM00922"/>
    </source>
</evidence>
<dbReference type="EMBL" id="UINC01001188">
    <property type="protein sequence ID" value="SUZ73733.1"/>
    <property type="molecule type" value="Genomic_DNA"/>
</dbReference>
<dbReference type="InterPro" id="IPR041338">
    <property type="entry name" value="OSBS_N"/>
</dbReference>
<dbReference type="SUPFAM" id="SSF54826">
    <property type="entry name" value="Enolase N-terminal domain-like"/>
    <property type="match status" value="1"/>
</dbReference>
<proteinExistence type="inferred from homology"/>
<dbReference type="Pfam" id="PF13378">
    <property type="entry name" value="MR_MLE_C"/>
    <property type="match status" value="1"/>
</dbReference>
<dbReference type="InterPro" id="IPR010196">
    <property type="entry name" value="OSB_synthase_MenC1"/>
</dbReference>
<dbReference type="SMART" id="SM00922">
    <property type="entry name" value="MR_MLE"/>
    <property type="match status" value="1"/>
</dbReference>